<evidence type="ECO:0000313" key="1">
    <source>
        <dbReference type="EMBL" id="MBW71184.1"/>
    </source>
</evidence>
<organism evidence="1">
    <name type="scientific">Anopheles darlingi</name>
    <name type="common">Mosquito</name>
    <dbReference type="NCBI Taxonomy" id="43151"/>
    <lineage>
        <taxon>Eukaryota</taxon>
        <taxon>Metazoa</taxon>
        <taxon>Ecdysozoa</taxon>
        <taxon>Arthropoda</taxon>
        <taxon>Hexapoda</taxon>
        <taxon>Insecta</taxon>
        <taxon>Pterygota</taxon>
        <taxon>Neoptera</taxon>
        <taxon>Endopterygota</taxon>
        <taxon>Diptera</taxon>
        <taxon>Nematocera</taxon>
        <taxon>Culicoidea</taxon>
        <taxon>Culicidae</taxon>
        <taxon>Anophelinae</taxon>
        <taxon>Anopheles</taxon>
    </lineage>
</organism>
<reference evidence="1" key="1">
    <citation type="submission" date="2018-01" db="EMBL/GenBank/DDBJ databases">
        <title>An insight into the sialome of Amazonian anophelines.</title>
        <authorList>
            <person name="Ribeiro J.M."/>
            <person name="Scarpassa V."/>
            <person name="Calvo E."/>
        </authorList>
    </citation>
    <scope>NUCLEOTIDE SEQUENCE</scope>
</reference>
<accession>A0A2M4D0S8</accession>
<proteinExistence type="predicted"/>
<dbReference type="EMBL" id="GGFL01007006">
    <property type="protein sequence ID" value="MBW71184.1"/>
    <property type="molecule type" value="Transcribed_RNA"/>
</dbReference>
<protein>
    <submittedName>
        <fullName evidence="1">Putative secreted protein</fullName>
    </submittedName>
</protein>
<sequence length="98" mass="11107">MRSSTGNYTAVSSVLLFSTNAASTATISSTSTTTSCGPTRRIRCGELRRYAVRRQKRAHVEVATLCRLPRLHVPGVQWLLLEWKHMNRTVIARHRTLR</sequence>
<dbReference type="AlphaFoldDB" id="A0A2M4D0S8"/>
<name>A0A2M4D0S8_ANODA</name>